<accession>A0A246G9W0</accession>
<dbReference type="EMBL" id="MTCY01000025">
    <property type="protein sequence ID" value="OWP76555.1"/>
    <property type="molecule type" value="Genomic_DNA"/>
</dbReference>
<proteinExistence type="predicted"/>
<organism evidence="1 2">
    <name type="scientific">Flavobacterium columnare</name>
    <dbReference type="NCBI Taxonomy" id="996"/>
    <lineage>
        <taxon>Bacteria</taxon>
        <taxon>Pseudomonadati</taxon>
        <taxon>Bacteroidota</taxon>
        <taxon>Flavobacteriia</taxon>
        <taxon>Flavobacteriales</taxon>
        <taxon>Flavobacteriaceae</taxon>
        <taxon>Flavobacterium</taxon>
    </lineage>
</organism>
<name>A0A246G9W0_9FLAO</name>
<reference evidence="1 2" key="1">
    <citation type="journal article" date="2017" name="Infect. Genet. Evol.">
        <title>Comparative genome analysis of fish pathogen Flavobacterium columnare reveals extensive sequence diversity within the species.</title>
        <authorList>
            <person name="Kayansamruaj P."/>
            <person name="Dong H.T."/>
            <person name="Hirono I."/>
            <person name="Kondo H."/>
            <person name="Senapin S."/>
            <person name="Rodkhum C."/>
        </authorList>
    </citation>
    <scope>NUCLEOTIDE SEQUENCE [LARGE SCALE GENOMIC DNA]</scope>
    <source>
        <strain evidence="1 2">1214</strain>
    </source>
</reference>
<dbReference type="Proteomes" id="UP000198034">
    <property type="component" value="Unassembled WGS sequence"/>
</dbReference>
<evidence type="ECO:0000313" key="1">
    <source>
        <dbReference type="EMBL" id="OWP76555.1"/>
    </source>
</evidence>
<evidence type="ECO:0000313" key="2">
    <source>
        <dbReference type="Proteomes" id="UP000198034"/>
    </source>
</evidence>
<gene>
    <name evidence="1" type="ORF">BWK62_09465</name>
</gene>
<protein>
    <submittedName>
        <fullName evidence="1">Uncharacterized protein</fullName>
    </submittedName>
</protein>
<dbReference type="AlphaFoldDB" id="A0A246G9W0"/>
<comment type="caution">
    <text evidence="1">The sequence shown here is derived from an EMBL/GenBank/DDBJ whole genome shotgun (WGS) entry which is preliminary data.</text>
</comment>
<sequence>MTKSPPLYDPNGAITPFQIKRIRQLCNFKEEEKNKVVLQATNGATSSLTNLTQAQAVAIIKQFSGNENKDIAKEVVNEFWAYYDKNNPQHRYILSLLIQLGWSIKSEKYGEIADLNRFSNWLKSNKSPVQKPLKKMCPAQTTIVISALESMIVKNYEKGKK</sequence>